<dbReference type="SUPFAM" id="SSF54593">
    <property type="entry name" value="Glyoxalase/Bleomycin resistance protein/Dihydroxybiphenyl dioxygenase"/>
    <property type="match status" value="1"/>
</dbReference>
<dbReference type="Proteomes" id="UP000672011">
    <property type="component" value="Chromosome"/>
</dbReference>
<dbReference type="Gene3D" id="3.10.180.10">
    <property type="entry name" value="2,3-Dihydroxybiphenyl 1,2-Dioxygenase, domain 1"/>
    <property type="match status" value="1"/>
</dbReference>
<feature type="domain" description="VOC" evidence="1">
    <location>
        <begin position="10"/>
        <end position="129"/>
    </location>
</feature>
<gene>
    <name evidence="2" type="ORF">J9309_09430</name>
</gene>
<dbReference type="PANTHER" id="PTHR33993">
    <property type="entry name" value="GLYOXALASE-RELATED"/>
    <property type="match status" value="1"/>
</dbReference>
<organism evidence="2 3">
    <name type="scientific">Faecalibacter bovis</name>
    <dbReference type="NCBI Taxonomy" id="2898187"/>
    <lineage>
        <taxon>Bacteria</taxon>
        <taxon>Pseudomonadati</taxon>
        <taxon>Bacteroidota</taxon>
        <taxon>Flavobacteriia</taxon>
        <taxon>Flavobacteriales</taxon>
        <taxon>Weeksellaceae</taxon>
        <taxon>Faecalibacter</taxon>
    </lineage>
</organism>
<dbReference type="RefSeq" id="WP_230475636.1">
    <property type="nucleotide sequence ID" value="NZ_CP072842.1"/>
</dbReference>
<protein>
    <submittedName>
        <fullName evidence="2">VOC family protein</fullName>
    </submittedName>
</protein>
<proteinExistence type="predicted"/>
<dbReference type="PANTHER" id="PTHR33993:SF14">
    <property type="entry name" value="GB|AAF24581.1"/>
    <property type="match status" value="1"/>
</dbReference>
<dbReference type="InterPro" id="IPR029068">
    <property type="entry name" value="Glyas_Bleomycin-R_OHBP_Dase"/>
</dbReference>
<dbReference type="EMBL" id="CP072842">
    <property type="protein sequence ID" value="QTV05008.1"/>
    <property type="molecule type" value="Genomic_DNA"/>
</dbReference>
<dbReference type="InterPro" id="IPR052164">
    <property type="entry name" value="Anthracycline_SecMetBiosynth"/>
</dbReference>
<keyword evidence="3" id="KW-1185">Reference proteome</keyword>
<evidence type="ECO:0000313" key="3">
    <source>
        <dbReference type="Proteomes" id="UP000672011"/>
    </source>
</evidence>
<dbReference type="InterPro" id="IPR037523">
    <property type="entry name" value="VOC_core"/>
</dbReference>
<evidence type="ECO:0000313" key="2">
    <source>
        <dbReference type="EMBL" id="QTV05008.1"/>
    </source>
</evidence>
<dbReference type="PROSITE" id="PS51819">
    <property type="entry name" value="VOC"/>
    <property type="match status" value="1"/>
</dbReference>
<evidence type="ECO:0000259" key="1">
    <source>
        <dbReference type="PROSITE" id="PS51819"/>
    </source>
</evidence>
<accession>A0ABX7XAV5</accession>
<reference evidence="2 3" key="1">
    <citation type="journal article" date="2021" name="Int. J. Syst. Evol. Microbiol.">
        <title>Faecalibacter bovis sp. nov., isolated from cow faeces.</title>
        <authorList>
            <person name="Li F."/>
            <person name="Zhao W."/>
            <person name="Hong Q."/>
            <person name="Shao Q."/>
            <person name="Song J."/>
            <person name="Yang S."/>
        </authorList>
    </citation>
    <scope>NUCLEOTIDE SEQUENCE [LARGE SCALE GENOMIC DNA]</scope>
    <source>
        <strain evidence="2 3">ZY171143</strain>
    </source>
</reference>
<name>A0ABX7XAV5_9FLAO</name>
<sequence>MGENKNKFGKILWSDLTVENADQIKDFYKEVVGWEENPVPMKDGEDDYVDYGMGIDGEGSAGICNKRGKHSHLPSQWIMYINVENVEYSLNKVLELGGKLIHEARKKDGSYFYVIVSDPAGAVFGLGDFNS</sequence>
<dbReference type="Pfam" id="PF18029">
    <property type="entry name" value="Glyoxalase_6"/>
    <property type="match status" value="1"/>
</dbReference>
<dbReference type="InterPro" id="IPR041581">
    <property type="entry name" value="Glyoxalase_6"/>
</dbReference>
<reference evidence="3" key="2">
    <citation type="submission" date="2021-04" db="EMBL/GenBank/DDBJ databases">
        <title>Taxonomy of Flavobacteriaceae bacterium ZY171143.</title>
        <authorList>
            <person name="Li F."/>
        </authorList>
    </citation>
    <scope>NUCLEOTIDE SEQUENCE [LARGE SCALE GENOMIC DNA]</scope>
    <source>
        <strain evidence="3">ZY171143</strain>
    </source>
</reference>